<gene>
    <name evidence="1" type="ORF">MSPICULIGERA_LOCUS17118</name>
</gene>
<feature type="non-terminal residue" evidence="1">
    <location>
        <position position="1"/>
    </location>
</feature>
<sequence>MPKCDPTKHSVATIQPVTAPLTGVDSFQRIPQLTRCHVDEHYGNPNQQHMTNHAMPLQQQNQQPYHQRFIMSNPQHQQMPTLQHQQQMPMDFTQPHGQNMTGIQVPMCMMGGRQQYVNCQQMPMHPNHQPQTPIQMQNYPMQNPNQQQQYPEMVYQNCQAPPHEEGTILMDIDEWFANHPTSSSDLPGADLSYTQKF</sequence>
<dbReference type="Proteomes" id="UP001177023">
    <property type="component" value="Unassembled WGS sequence"/>
</dbReference>
<proteinExistence type="predicted"/>
<dbReference type="EMBL" id="CATQJA010002655">
    <property type="protein sequence ID" value="CAJ0578879.1"/>
    <property type="molecule type" value="Genomic_DNA"/>
</dbReference>
<keyword evidence="2" id="KW-1185">Reference proteome</keyword>
<protein>
    <submittedName>
        <fullName evidence="1">Uncharacterized protein</fullName>
    </submittedName>
</protein>
<organism evidence="1 2">
    <name type="scientific">Mesorhabditis spiculigera</name>
    <dbReference type="NCBI Taxonomy" id="96644"/>
    <lineage>
        <taxon>Eukaryota</taxon>
        <taxon>Metazoa</taxon>
        <taxon>Ecdysozoa</taxon>
        <taxon>Nematoda</taxon>
        <taxon>Chromadorea</taxon>
        <taxon>Rhabditida</taxon>
        <taxon>Rhabditina</taxon>
        <taxon>Rhabditomorpha</taxon>
        <taxon>Rhabditoidea</taxon>
        <taxon>Rhabditidae</taxon>
        <taxon>Mesorhabditinae</taxon>
        <taxon>Mesorhabditis</taxon>
    </lineage>
</organism>
<accession>A0AA36D3C9</accession>
<comment type="caution">
    <text evidence="1">The sequence shown here is derived from an EMBL/GenBank/DDBJ whole genome shotgun (WGS) entry which is preliminary data.</text>
</comment>
<reference evidence="1" key="1">
    <citation type="submission" date="2023-06" db="EMBL/GenBank/DDBJ databases">
        <authorList>
            <person name="Delattre M."/>
        </authorList>
    </citation>
    <scope>NUCLEOTIDE SEQUENCE</scope>
    <source>
        <strain evidence="1">AF72</strain>
    </source>
</reference>
<name>A0AA36D3C9_9BILA</name>
<evidence type="ECO:0000313" key="1">
    <source>
        <dbReference type="EMBL" id="CAJ0578879.1"/>
    </source>
</evidence>
<evidence type="ECO:0000313" key="2">
    <source>
        <dbReference type="Proteomes" id="UP001177023"/>
    </source>
</evidence>
<dbReference type="AlphaFoldDB" id="A0AA36D3C9"/>